<evidence type="ECO:0000256" key="1">
    <source>
        <dbReference type="ARBA" id="ARBA00004123"/>
    </source>
</evidence>
<evidence type="ECO:0000256" key="2">
    <source>
        <dbReference type="ARBA" id="ARBA00022723"/>
    </source>
</evidence>
<organism evidence="12 13">
    <name type="scientific">Porites lobata</name>
    <dbReference type="NCBI Taxonomy" id="104759"/>
    <lineage>
        <taxon>Eukaryota</taxon>
        <taxon>Metazoa</taxon>
        <taxon>Cnidaria</taxon>
        <taxon>Anthozoa</taxon>
        <taxon>Hexacorallia</taxon>
        <taxon>Scleractinia</taxon>
        <taxon>Fungiina</taxon>
        <taxon>Poritidae</taxon>
        <taxon>Porites</taxon>
    </lineage>
</organism>
<dbReference type="Pfam" id="PF00096">
    <property type="entry name" value="zf-C2H2"/>
    <property type="match status" value="3"/>
</dbReference>
<sequence>MPKSFLVKKTSRTKRRLEEEEASDDNEDVSDINEEGAQDTNLESHATGDVAIQCNLENSHTPRVSTGGNEAATFPALDTRGLHTLAELCLRRADYEFCTQASKIDKRDNEVNKHESFREPYDKLHDPRFKRRVSDSFANVKRERVNFEAKESAEEKCEDLKERKKQAVKRGSNVSDDNGSTRLHKLEEELEKMLQGKEEIIGREIRDFMENNKALEKELIEETGVSQTEINKYLHESVHLNEDKRKNLFRWYLEKKLSRMESDDESYTCYKCGKIFAYESYLERHVKYVCPDKTGRTWKCSYCSKAFQYPCYLRRHMRSHTGESPYKCTQCSRAFVRSTDLQRHLRNHTGEKPYKCQECSRAFARSTDLKRHMRTHTGEKPYKCWQCSKAFSQSGSLQTHLHTHYKESLQMKGVIPDKNKRS</sequence>
<gene>
    <name evidence="12" type="ORF">PLOB_00015649</name>
</gene>
<keyword evidence="2" id="KW-0479">Metal-binding</keyword>
<name>A0ABN8R8P0_9CNID</name>
<evidence type="ECO:0000256" key="8">
    <source>
        <dbReference type="SAM" id="Coils"/>
    </source>
</evidence>
<evidence type="ECO:0000259" key="10">
    <source>
        <dbReference type="PROSITE" id="PS50157"/>
    </source>
</evidence>
<feature type="domain" description="POU-specific atypical" evidence="11">
    <location>
        <begin position="173"/>
        <end position="268"/>
    </location>
</feature>
<comment type="subcellular location">
    <subcellularLocation>
        <location evidence="1">Nucleus</location>
    </subcellularLocation>
</comment>
<dbReference type="PROSITE" id="PS00028">
    <property type="entry name" value="ZINC_FINGER_C2H2_1"/>
    <property type="match status" value="4"/>
</dbReference>
<evidence type="ECO:0000256" key="9">
    <source>
        <dbReference type="SAM" id="MobiDB-lite"/>
    </source>
</evidence>
<feature type="domain" description="C2H2-type" evidence="10">
    <location>
        <begin position="326"/>
        <end position="353"/>
    </location>
</feature>
<feature type="compositionally biased region" description="Acidic residues" evidence="9">
    <location>
        <begin position="19"/>
        <end position="37"/>
    </location>
</feature>
<keyword evidence="8" id="KW-0175">Coiled coil</keyword>
<dbReference type="SUPFAM" id="SSF57667">
    <property type="entry name" value="beta-beta-alpha zinc fingers"/>
    <property type="match status" value="3"/>
</dbReference>
<dbReference type="Gene3D" id="3.30.160.60">
    <property type="entry name" value="Classic Zinc Finger"/>
    <property type="match status" value="4"/>
</dbReference>
<feature type="region of interest" description="Disordered" evidence="9">
    <location>
        <begin position="1"/>
        <end position="44"/>
    </location>
</feature>
<keyword evidence="13" id="KW-1185">Reference proteome</keyword>
<keyword evidence="5" id="KW-0862">Zinc</keyword>
<dbReference type="Pfam" id="PF13465">
    <property type="entry name" value="zf-H2C2_2"/>
    <property type="match status" value="1"/>
</dbReference>
<dbReference type="EMBL" id="CALNXK010000196">
    <property type="protein sequence ID" value="CAH3175032.1"/>
    <property type="molecule type" value="Genomic_DNA"/>
</dbReference>
<dbReference type="PANTHER" id="PTHR10032">
    <property type="entry name" value="ZINC FINGER PROTEIN WITH KRAB AND SCAN DOMAINS"/>
    <property type="match status" value="1"/>
</dbReference>
<feature type="domain" description="C2H2-type" evidence="10">
    <location>
        <begin position="354"/>
        <end position="381"/>
    </location>
</feature>
<accession>A0ABN8R8P0</accession>
<proteinExistence type="predicted"/>
<dbReference type="InterPro" id="IPR013087">
    <property type="entry name" value="Znf_C2H2_type"/>
</dbReference>
<protein>
    <submittedName>
        <fullName evidence="12">Uncharacterized protein</fullName>
    </submittedName>
</protein>
<dbReference type="Gene3D" id="1.10.260.40">
    <property type="entry name" value="lambda repressor-like DNA-binding domains"/>
    <property type="match status" value="1"/>
</dbReference>
<feature type="domain" description="C2H2-type" evidence="10">
    <location>
        <begin position="298"/>
        <end position="325"/>
    </location>
</feature>
<evidence type="ECO:0000256" key="7">
    <source>
        <dbReference type="PROSITE-ProRule" id="PRU00042"/>
    </source>
</evidence>
<dbReference type="InterPro" id="IPR027756">
    <property type="entry name" value="Ovo-like"/>
</dbReference>
<dbReference type="InterPro" id="IPR006899">
    <property type="entry name" value="HNF-1_N"/>
</dbReference>
<feature type="coiled-coil region" evidence="8">
    <location>
        <begin position="150"/>
        <end position="203"/>
    </location>
</feature>
<dbReference type="SMART" id="SM00355">
    <property type="entry name" value="ZnF_C2H2"/>
    <property type="match status" value="5"/>
</dbReference>
<dbReference type="PROSITE" id="PS51936">
    <property type="entry name" value="POU_4"/>
    <property type="match status" value="1"/>
</dbReference>
<evidence type="ECO:0000256" key="3">
    <source>
        <dbReference type="ARBA" id="ARBA00022737"/>
    </source>
</evidence>
<evidence type="ECO:0000256" key="4">
    <source>
        <dbReference type="ARBA" id="ARBA00022771"/>
    </source>
</evidence>
<dbReference type="InterPro" id="IPR010982">
    <property type="entry name" value="Lambda_DNA-bd_dom_sf"/>
</dbReference>
<dbReference type="InterPro" id="IPR044869">
    <property type="entry name" value="HNF-1_POU"/>
</dbReference>
<keyword evidence="3" id="KW-0677">Repeat</keyword>
<comment type="caution">
    <text evidence="12">The sequence shown here is derived from an EMBL/GenBank/DDBJ whole genome shotgun (WGS) entry which is preliminary data.</text>
</comment>
<keyword evidence="6" id="KW-0539">Nucleus</keyword>
<keyword evidence="4 7" id="KW-0863">Zinc-finger</keyword>
<evidence type="ECO:0000313" key="13">
    <source>
        <dbReference type="Proteomes" id="UP001159405"/>
    </source>
</evidence>
<feature type="domain" description="C2H2-type" evidence="10">
    <location>
        <begin position="267"/>
        <end position="294"/>
    </location>
</feature>
<dbReference type="Proteomes" id="UP001159405">
    <property type="component" value="Unassembled WGS sequence"/>
</dbReference>
<evidence type="ECO:0000259" key="11">
    <source>
        <dbReference type="PROSITE" id="PS51936"/>
    </source>
</evidence>
<dbReference type="Pfam" id="PF04814">
    <property type="entry name" value="HNF-1_N"/>
    <property type="match status" value="1"/>
</dbReference>
<dbReference type="SUPFAM" id="SSF47413">
    <property type="entry name" value="lambda repressor-like DNA-binding domains"/>
    <property type="match status" value="1"/>
</dbReference>
<dbReference type="PANTHER" id="PTHR10032:SF272">
    <property type="entry name" value="OVO-LIKE ZINC FINGER 1A-RELATED"/>
    <property type="match status" value="1"/>
</dbReference>
<feature type="domain" description="C2H2-type" evidence="10">
    <location>
        <begin position="382"/>
        <end position="409"/>
    </location>
</feature>
<dbReference type="InterPro" id="IPR036236">
    <property type="entry name" value="Znf_C2H2_sf"/>
</dbReference>
<dbReference type="PROSITE" id="PS50157">
    <property type="entry name" value="ZINC_FINGER_C2H2_2"/>
    <property type="match status" value="5"/>
</dbReference>
<reference evidence="12 13" key="1">
    <citation type="submission" date="2022-05" db="EMBL/GenBank/DDBJ databases">
        <authorList>
            <consortium name="Genoscope - CEA"/>
            <person name="William W."/>
        </authorList>
    </citation>
    <scope>NUCLEOTIDE SEQUENCE [LARGE SCALE GENOMIC DNA]</scope>
</reference>
<evidence type="ECO:0000256" key="6">
    <source>
        <dbReference type="ARBA" id="ARBA00023242"/>
    </source>
</evidence>
<evidence type="ECO:0000256" key="5">
    <source>
        <dbReference type="ARBA" id="ARBA00022833"/>
    </source>
</evidence>
<evidence type="ECO:0000313" key="12">
    <source>
        <dbReference type="EMBL" id="CAH3175032.1"/>
    </source>
</evidence>